<dbReference type="EMBL" id="ATBP01000118">
    <property type="protein sequence ID" value="ETR72732.1"/>
    <property type="molecule type" value="Genomic_DNA"/>
</dbReference>
<name>A0A1V1PCU2_9BACT</name>
<comment type="caution">
    <text evidence="1">The sequence shown here is derived from an EMBL/GenBank/DDBJ whole genome shotgun (WGS) entry which is preliminary data.</text>
</comment>
<evidence type="ECO:0000313" key="1">
    <source>
        <dbReference type="EMBL" id="ETR72732.1"/>
    </source>
</evidence>
<sequence length="308" mass="34513">MSSLLEAISKISDFINTEDSGTKPSIPSDALTPQEYLEYLQNKSYDNELPVFASDICDVLTANLIGSLPDAHRQKLDHIAIGVLPTRSVNAWVMQVPAGGEIIGFDFGIISFMLALNKILLSRINLFGFEPTFDFQTASEFAVRTVKSFLNNNNPPRLVVSPRKMIIASALSNVQTSFIVGHELGHVLLGHLRKYQYNAPPEHPHDQEYAADTRGAELVLDSYKKTYDPLFGTGEKSLSQAAIDIFFTYLDFMEKFIPNNTANGTSTHPSSFSRKIKLRERFWLDLPENSRQLAEASEKIFEGFKKMI</sequence>
<reference evidence="2" key="1">
    <citation type="submission" date="2012-11" db="EMBL/GenBank/DDBJ databases">
        <authorList>
            <person name="Lucero-Rivera Y.E."/>
            <person name="Tovar-Ramirez D."/>
        </authorList>
    </citation>
    <scope>NUCLEOTIDE SEQUENCE [LARGE SCALE GENOMIC DNA]</scope>
    <source>
        <strain evidence="2">Araruama</strain>
    </source>
</reference>
<proteinExistence type="predicted"/>
<dbReference type="AlphaFoldDB" id="A0A1V1PCU2"/>
<accession>A0A1V1PCU2</accession>
<organism evidence="1 2">
    <name type="scientific">Candidatus Magnetoglobus multicellularis str. Araruama</name>
    <dbReference type="NCBI Taxonomy" id="890399"/>
    <lineage>
        <taxon>Bacteria</taxon>
        <taxon>Pseudomonadati</taxon>
        <taxon>Thermodesulfobacteriota</taxon>
        <taxon>Desulfobacteria</taxon>
        <taxon>Desulfobacterales</taxon>
        <taxon>Desulfobacteraceae</taxon>
        <taxon>Candidatus Magnetoglobus</taxon>
    </lineage>
</organism>
<evidence type="ECO:0000313" key="2">
    <source>
        <dbReference type="Proteomes" id="UP000189670"/>
    </source>
</evidence>
<gene>
    <name evidence="1" type="ORF">OMM_01486</name>
</gene>
<dbReference type="Proteomes" id="UP000189670">
    <property type="component" value="Unassembled WGS sequence"/>
</dbReference>
<protein>
    <submittedName>
        <fullName evidence="1">Uncharacterized protein</fullName>
    </submittedName>
</protein>